<feature type="domain" description="DUF8198" evidence="1">
    <location>
        <begin position="20"/>
        <end position="226"/>
    </location>
</feature>
<accession>A0ABT7LEZ6</accession>
<name>A0ABT7LEZ6_9BURK</name>
<proteinExistence type="predicted"/>
<sequence>MAHVLESHILRHLQDVEQERERRRAAPSLDKAVQALKRYQQQRFAHTYADLLATPRYAPAAQFFLEELYGPGDFTRRDAQFARVVPALVRLFPEQVVQTVAHLAELHALSEKLDGEMAVALDGAPLNAATYQAAWRAVGQRDKRQQQIDQTLAVGASLDELTRKPLLRQALRMMRGPAVAAGLAELQHFLEQGFDTFKSMKGAQHFLGTVRQREEDLAAALFDAAETVGVDCHPRDAVLGQLP</sequence>
<dbReference type="RefSeq" id="WP_285981551.1">
    <property type="nucleotide sequence ID" value="NZ_JASVDS010000002.1"/>
</dbReference>
<reference evidence="2 3" key="1">
    <citation type="submission" date="2023-06" db="EMBL/GenBank/DDBJ databases">
        <title>Pelomonas sp. APW6 16S ribosomal RNA gene genome sequencing and assembly.</title>
        <authorList>
            <person name="Woo H."/>
        </authorList>
    </citation>
    <scope>NUCLEOTIDE SEQUENCE [LARGE SCALE GENOMIC DNA]</scope>
    <source>
        <strain evidence="2 3">APW6</strain>
    </source>
</reference>
<dbReference type="Pfam" id="PF26621">
    <property type="entry name" value="DUF8198"/>
    <property type="match status" value="1"/>
</dbReference>
<dbReference type="Proteomes" id="UP001238603">
    <property type="component" value="Unassembled WGS sequence"/>
</dbReference>
<gene>
    <name evidence="2" type="ORF">QRD43_05815</name>
</gene>
<comment type="caution">
    <text evidence="2">The sequence shown here is derived from an EMBL/GenBank/DDBJ whole genome shotgun (WGS) entry which is preliminary data.</text>
</comment>
<dbReference type="NCBIfam" id="NF047641">
    <property type="entry name" value="FFLEE_fam"/>
    <property type="match status" value="1"/>
</dbReference>
<evidence type="ECO:0000259" key="1">
    <source>
        <dbReference type="Pfam" id="PF26621"/>
    </source>
</evidence>
<keyword evidence="3" id="KW-1185">Reference proteome</keyword>
<evidence type="ECO:0000313" key="3">
    <source>
        <dbReference type="Proteomes" id="UP001238603"/>
    </source>
</evidence>
<dbReference type="EMBL" id="JASVDS010000002">
    <property type="protein sequence ID" value="MDL5031418.1"/>
    <property type="molecule type" value="Genomic_DNA"/>
</dbReference>
<protein>
    <recommendedName>
        <fullName evidence="1">DUF8198 domain-containing protein</fullName>
    </recommendedName>
</protein>
<organism evidence="2 3">
    <name type="scientific">Roseateles subflavus</name>
    <dbReference type="NCBI Taxonomy" id="3053353"/>
    <lineage>
        <taxon>Bacteria</taxon>
        <taxon>Pseudomonadati</taxon>
        <taxon>Pseudomonadota</taxon>
        <taxon>Betaproteobacteria</taxon>
        <taxon>Burkholderiales</taxon>
        <taxon>Sphaerotilaceae</taxon>
        <taxon>Roseateles</taxon>
    </lineage>
</organism>
<dbReference type="InterPro" id="IPR058063">
    <property type="entry name" value="FFLEE_fam"/>
</dbReference>
<dbReference type="InterPro" id="IPR058511">
    <property type="entry name" value="DUF8198"/>
</dbReference>
<evidence type="ECO:0000313" key="2">
    <source>
        <dbReference type="EMBL" id="MDL5031418.1"/>
    </source>
</evidence>